<sequence>MINDQLTVISSGILQNKNTQALRIKKYTKSRKYDKTSGMKKINPQILKSFKSAIQKLTGYKRRIFIAELTKDYFDGSPRKAECYLGVGRKTAVLGLRELETGFVCVENFHERGRKKTEEKFGNLKNDISEIADAEGQADPKFQTDLIYLKITAGETKKMLEKKGYSPENFTERTVCNILNRQGYKALRIKKYTKSRKYDKTSGMKKINPQILKSFKSAIQKLTGYKRRIFIAELTKDYFDGSPRKAECYLGVGRKTAVLGLRELETGFVCVENFHERGRKKTEEKFGNLKNDISEIADAEGQADPKFQTDLIYLKITAGETKKMLEKKGYSPENFTERTVCNILNRQGYKLRKVRKTKPLKKNT</sequence>
<protein>
    <recommendedName>
        <fullName evidence="3">Transposase</fullName>
    </recommendedName>
</protein>
<reference evidence="2" key="2">
    <citation type="submission" date="2019-01" db="EMBL/GenBank/DDBJ databases">
        <title>Genome sequence of Desulfonema ishimotonii strain Tokyo 01.</title>
        <authorList>
            <person name="Fukui M."/>
        </authorList>
    </citation>
    <scope>NUCLEOTIDE SEQUENCE [LARGE SCALE GENOMIC DNA]</scope>
    <source>
        <strain evidence="2">Tokyo 01</strain>
    </source>
</reference>
<evidence type="ECO:0008006" key="3">
    <source>
        <dbReference type="Google" id="ProtNLM"/>
    </source>
</evidence>
<reference evidence="2" key="1">
    <citation type="submission" date="2017-11" db="EMBL/GenBank/DDBJ databases">
        <authorList>
            <person name="Watanabe M."/>
            <person name="Kojima H."/>
        </authorList>
    </citation>
    <scope>NUCLEOTIDE SEQUENCE [LARGE SCALE GENOMIC DNA]</scope>
    <source>
        <strain evidence="2">Tokyo 01</strain>
    </source>
</reference>
<proteinExistence type="predicted"/>
<keyword evidence="2" id="KW-1185">Reference proteome</keyword>
<dbReference type="EMBL" id="BEXT01000001">
    <property type="protein sequence ID" value="GBC59810.1"/>
    <property type="molecule type" value="Genomic_DNA"/>
</dbReference>
<gene>
    <name evidence="1" type="ORF">DENIS_0751</name>
</gene>
<evidence type="ECO:0000313" key="2">
    <source>
        <dbReference type="Proteomes" id="UP000288096"/>
    </source>
</evidence>
<dbReference type="Proteomes" id="UP000288096">
    <property type="component" value="Unassembled WGS sequence"/>
</dbReference>
<organism evidence="1 2">
    <name type="scientific">Desulfonema ishimotonii</name>
    <dbReference type="NCBI Taxonomy" id="45657"/>
    <lineage>
        <taxon>Bacteria</taxon>
        <taxon>Pseudomonadati</taxon>
        <taxon>Thermodesulfobacteriota</taxon>
        <taxon>Desulfobacteria</taxon>
        <taxon>Desulfobacterales</taxon>
        <taxon>Desulfococcaceae</taxon>
        <taxon>Desulfonema</taxon>
    </lineage>
</organism>
<evidence type="ECO:0000313" key="1">
    <source>
        <dbReference type="EMBL" id="GBC59810.1"/>
    </source>
</evidence>
<dbReference type="AlphaFoldDB" id="A0A401FS90"/>
<name>A0A401FS90_9BACT</name>
<accession>A0A401FS90</accession>
<comment type="caution">
    <text evidence="1">The sequence shown here is derived from an EMBL/GenBank/DDBJ whole genome shotgun (WGS) entry which is preliminary data.</text>
</comment>